<evidence type="ECO:0000313" key="1">
    <source>
        <dbReference type="EMBL" id="OZC34562.1"/>
    </source>
</evidence>
<comment type="caution">
    <text evidence="1">The sequence shown here is derived from an EMBL/GenBank/DDBJ whole genome shotgun (WGS) entry which is preliminary data.</text>
</comment>
<dbReference type="AlphaFoldDB" id="A0A7Z1DTD1"/>
<evidence type="ECO:0000313" key="2">
    <source>
        <dbReference type="Proteomes" id="UP000216984"/>
    </source>
</evidence>
<proteinExistence type="predicted"/>
<organism evidence="1 2">
    <name type="scientific">Marinobacter vinifirmus</name>
    <dbReference type="NCBI Taxonomy" id="355591"/>
    <lineage>
        <taxon>Bacteria</taxon>
        <taxon>Pseudomonadati</taxon>
        <taxon>Pseudomonadota</taxon>
        <taxon>Gammaproteobacteria</taxon>
        <taxon>Pseudomonadales</taxon>
        <taxon>Marinobacteraceae</taxon>
        <taxon>Marinobacter</taxon>
    </lineage>
</organism>
<keyword evidence="2" id="KW-1185">Reference proteome</keyword>
<gene>
    <name evidence="1" type="ORF">B9Q17_06210</name>
</gene>
<accession>A0A7Z1DTD1</accession>
<name>A0A7Z1DTD1_9GAMM</name>
<sequence>MTIMETLQAEQMEKLREATGVIAKLQQEILAARGCTGRPEFLDKDLFIGGLATASELLNDQLFDLIESK</sequence>
<dbReference type="Proteomes" id="UP000216984">
    <property type="component" value="Unassembled WGS sequence"/>
</dbReference>
<reference evidence="1 2" key="1">
    <citation type="submission" date="2017-06" db="EMBL/GenBank/DDBJ databases">
        <title>Draft genome sequence of the halophilic bacterium Marinobacter vinifirmus FB1.</title>
        <authorList>
            <person name="Stepanov V.G."/>
            <person name="Roberts D.J."/>
            <person name="Fox G.E."/>
        </authorList>
    </citation>
    <scope>NUCLEOTIDE SEQUENCE [LARGE SCALE GENOMIC DNA]</scope>
    <source>
        <strain evidence="1 2">FB1</strain>
    </source>
</reference>
<dbReference type="RefSeq" id="WP_094626155.1">
    <property type="nucleotide sequence ID" value="NZ_NEFY01000038.1"/>
</dbReference>
<dbReference type="EMBL" id="NEFY01000038">
    <property type="protein sequence ID" value="OZC34562.1"/>
    <property type="molecule type" value="Genomic_DNA"/>
</dbReference>
<protein>
    <submittedName>
        <fullName evidence="1">Uncharacterized protein</fullName>
    </submittedName>
</protein>